<evidence type="ECO:0000256" key="1">
    <source>
        <dbReference type="SAM" id="MobiDB-lite"/>
    </source>
</evidence>
<keyword evidence="3" id="KW-1185">Reference proteome</keyword>
<dbReference type="EMBL" id="WOWK01000128">
    <property type="protein sequence ID" value="KAF0317544.1"/>
    <property type="molecule type" value="Genomic_DNA"/>
</dbReference>
<reference evidence="2 3" key="1">
    <citation type="submission" date="2019-12" db="EMBL/GenBank/DDBJ databases">
        <title>A genome sequence resource for the geographically widespread anthracnose pathogen Colletotrichum asianum.</title>
        <authorList>
            <person name="Meng Y."/>
        </authorList>
    </citation>
    <scope>NUCLEOTIDE SEQUENCE [LARGE SCALE GENOMIC DNA]</scope>
    <source>
        <strain evidence="2 3">ICMP 18580</strain>
    </source>
</reference>
<protein>
    <submittedName>
        <fullName evidence="2">Uncharacterized protein</fullName>
    </submittedName>
</protein>
<feature type="compositionally biased region" description="Basic and acidic residues" evidence="1">
    <location>
        <begin position="71"/>
        <end position="84"/>
    </location>
</feature>
<accession>A0A8H3ZFB6</accession>
<sequence>MPGESSQQRQETPEVNDCIFVVSPGFPVPARKSPLPTSAPMQTGVNDNEGTTPKSAPKETERVGPPSPCKGDQEIKEAKPKDDAIPADEDEGIVVAAPEPGTKKKLLSKDEGIAT</sequence>
<dbReference type="OrthoDB" id="10346092at2759"/>
<feature type="compositionally biased region" description="Polar residues" evidence="1">
    <location>
        <begin position="1"/>
        <end position="10"/>
    </location>
</feature>
<feature type="region of interest" description="Disordered" evidence="1">
    <location>
        <begin position="1"/>
        <end position="115"/>
    </location>
</feature>
<organism evidence="2 3">
    <name type="scientific">Colletotrichum asianum</name>
    <dbReference type="NCBI Taxonomy" id="702518"/>
    <lineage>
        <taxon>Eukaryota</taxon>
        <taxon>Fungi</taxon>
        <taxon>Dikarya</taxon>
        <taxon>Ascomycota</taxon>
        <taxon>Pezizomycotina</taxon>
        <taxon>Sordariomycetes</taxon>
        <taxon>Hypocreomycetidae</taxon>
        <taxon>Glomerellales</taxon>
        <taxon>Glomerellaceae</taxon>
        <taxon>Colletotrichum</taxon>
        <taxon>Colletotrichum gloeosporioides species complex</taxon>
    </lineage>
</organism>
<dbReference type="AlphaFoldDB" id="A0A8H3ZFB6"/>
<name>A0A8H3ZFB6_9PEZI</name>
<dbReference type="Proteomes" id="UP000434172">
    <property type="component" value="Unassembled WGS sequence"/>
</dbReference>
<feature type="compositionally biased region" description="Polar residues" evidence="1">
    <location>
        <begin position="35"/>
        <end position="54"/>
    </location>
</feature>
<gene>
    <name evidence="2" type="ORF">GQ607_015217</name>
</gene>
<evidence type="ECO:0000313" key="3">
    <source>
        <dbReference type="Proteomes" id="UP000434172"/>
    </source>
</evidence>
<proteinExistence type="predicted"/>
<evidence type="ECO:0000313" key="2">
    <source>
        <dbReference type="EMBL" id="KAF0317544.1"/>
    </source>
</evidence>
<comment type="caution">
    <text evidence="2">The sequence shown here is derived from an EMBL/GenBank/DDBJ whole genome shotgun (WGS) entry which is preliminary data.</text>
</comment>